<feature type="chain" id="PRO_5031526761" evidence="2">
    <location>
        <begin position="22"/>
        <end position="360"/>
    </location>
</feature>
<evidence type="ECO:0000256" key="2">
    <source>
        <dbReference type="SAM" id="SignalP"/>
    </source>
</evidence>
<dbReference type="InterPro" id="IPR006143">
    <property type="entry name" value="RND_pump_MFP"/>
</dbReference>
<feature type="domain" description="Multidrug resistance protein MdtA-like barrel-sandwich hybrid" evidence="4">
    <location>
        <begin position="65"/>
        <end position="199"/>
    </location>
</feature>
<dbReference type="EMBL" id="QAON01000018">
    <property type="protein sequence ID" value="PTQ87522.1"/>
    <property type="molecule type" value="Genomic_DNA"/>
</dbReference>
<evidence type="ECO:0000313" key="7">
    <source>
        <dbReference type="Proteomes" id="UP000244223"/>
    </source>
</evidence>
<dbReference type="PROSITE" id="PS51257">
    <property type="entry name" value="PROKAR_LIPOPROTEIN"/>
    <property type="match status" value="1"/>
</dbReference>
<dbReference type="Gene3D" id="1.10.287.470">
    <property type="entry name" value="Helix hairpin bin"/>
    <property type="match status" value="1"/>
</dbReference>
<comment type="similarity">
    <text evidence="1">Belongs to the membrane fusion protein (MFP) (TC 8.A.1) family.</text>
</comment>
<dbReference type="Gene3D" id="2.40.50.100">
    <property type="match status" value="1"/>
</dbReference>
<organism evidence="6 7">
    <name type="scientific">Agitococcus lubricus</name>
    <dbReference type="NCBI Taxonomy" id="1077255"/>
    <lineage>
        <taxon>Bacteria</taxon>
        <taxon>Pseudomonadati</taxon>
        <taxon>Pseudomonadota</taxon>
        <taxon>Gammaproteobacteria</taxon>
        <taxon>Moraxellales</taxon>
        <taxon>Moraxellaceae</taxon>
        <taxon>Agitococcus</taxon>
    </lineage>
</organism>
<dbReference type="Gene3D" id="2.40.30.170">
    <property type="match status" value="1"/>
</dbReference>
<evidence type="ECO:0000259" key="3">
    <source>
        <dbReference type="Pfam" id="PF25876"/>
    </source>
</evidence>
<dbReference type="NCBIfam" id="TIGR01730">
    <property type="entry name" value="RND_mfp"/>
    <property type="match status" value="1"/>
</dbReference>
<dbReference type="PANTHER" id="PTHR30469">
    <property type="entry name" value="MULTIDRUG RESISTANCE PROTEIN MDTA"/>
    <property type="match status" value="1"/>
</dbReference>
<dbReference type="OrthoDB" id="9813047at2"/>
<keyword evidence="2" id="KW-0732">Signal</keyword>
<gene>
    <name evidence="6" type="ORF">C8N29_11817</name>
</gene>
<dbReference type="GO" id="GO:0015562">
    <property type="term" value="F:efflux transmembrane transporter activity"/>
    <property type="evidence" value="ECO:0007669"/>
    <property type="project" value="TreeGrafter"/>
</dbReference>
<feature type="signal peptide" evidence="2">
    <location>
        <begin position="1"/>
        <end position="21"/>
    </location>
</feature>
<protein>
    <submittedName>
        <fullName evidence="6">RND family efflux transporter MFP subunit</fullName>
    </submittedName>
</protein>
<dbReference type="Gene3D" id="2.40.420.20">
    <property type="match status" value="1"/>
</dbReference>
<keyword evidence="7" id="KW-1185">Reference proteome</keyword>
<dbReference type="SUPFAM" id="SSF111369">
    <property type="entry name" value="HlyD-like secretion proteins"/>
    <property type="match status" value="1"/>
</dbReference>
<reference evidence="6 7" key="1">
    <citation type="submission" date="2018-04" db="EMBL/GenBank/DDBJ databases">
        <title>Genomic Encyclopedia of Archaeal and Bacterial Type Strains, Phase II (KMG-II): from individual species to whole genera.</title>
        <authorList>
            <person name="Goeker M."/>
        </authorList>
    </citation>
    <scope>NUCLEOTIDE SEQUENCE [LARGE SCALE GENOMIC DNA]</scope>
    <source>
        <strain evidence="6 7">DSM 5822</strain>
    </source>
</reference>
<evidence type="ECO:0000259" key="4">
    <source>
        <dbReference type="Pfam" id="PF25917"/>
    </source>
</evidence>
<comment type="caution">
    <text evidence="6">The sequence shown here is derived from an EMBL/GenBank/DDBJ whole genome shotgun (WGS) entry which is preliminary data.</text>
</comment>
<dbReference type="Proteomes" id="UP000244223">
    <property type="component" value="Unassembled WGS sequence"/>
</dbReference>
<feature type="domain" description="Multidrug resistance protein MdtA-like alpha-helical hairpin" evidence="3">
    <location>
        <begin position="104"/>
        <end position="156"/>
    </location>
</feature>
<dbReference type="InterPro" id="IPR058792">
    <property type="entry name" value="Beta-barrel_RND_2"/>
</dbReference>
<dbReference type="AlphaFoldDB" id="A0A2T5IUF9"/>
<sequence>MFNKNLYLLSLVITSSLLLSACEKPPVAADKPRLVKLMSVQTSDSQQSLDLAGEIKARVESPLGFRVSGKIVRRLVETGQTVKKGQALAELDPRDYELAKTASTSQLTAAKSDLALAEAEYKRFQELQTKQFVSELDLDRKRVAVSAAAARLKSLESNVSLDNNRIADTILRADSEGVVSQVQADVGMVVSAGQPIVTVAQQGAREIVVEFPEDRRTIAAQYPQAQVSLWAQPQAKYPAQLRELSAVADPVTRTFRARYSIQAPSNALALGQSATLHLNLQGQRGLIKLPTSALVGKGQQTTVFVFNPQSQKLQSQAVQVAGVDGNEVIVAGLQQGQQVVVAGVHVVHEGQVVRPLLAKQ</sequence>
<name>A0A2T5IUF9_9GAMM</name>
<dbReference type="Pfam" id="PF25876">
    <property type="entry name" value="HH_MFP_RND"/>
    <property type="match status" value="1"/>
</dbReference>
<evidence type="ECO:0000259" key="5">
    <source>
        <dbReference type="Pfam" id="PF25954"/>
    </source>
</evidence>
<dbReference type="RefSeq" id="WP_107866740.1">
    <property type="nucleotide sequence ID" value="NZ_QAON01000018.1"/>
</dbReference>
<dbReference type="GO" id="GO:1990281">
    <property type="term" value="C:efflux pump complex"/>
    <property type="evidence" value="ECO:0007669"/>
    <property type="project" value="TreeGrafter"/>
</dbReference>
<proteinExistence type="inferred from homology"/>
<dbReference type="PANTHER" id="PTHR30469:SF18">
    <property type="entry name" value="RESISTANCE-NODULATION-CELL DIVISION (RND) EFFLUX MEMBRANE FUSION PROTEIN-RELATED"/>
    <property type="match status" value="1"/>
</dbReference>
<dbReference type="InterPro" id="IPR058624">
    <property type="entry name" value="MdtA-like_HH"/>
</dbReference>
<evidence type="ECO:0000256" key="1">
    <source>
        <dbReference type="ARBA" id="ARBA00009477"/>
    </source>
</evidence>
<dbReference type="Pfam" id="PF25917">
    <property type="entry name" value="BSH_RND"/>
    <property type="match status" value="1"/>
</dbReference>
<evidence type="ECO:0000313" key="6">
    <source>
        <dbReference type="EMBL" id="PTQ87522.1"/>
    </source>
</evidence>
<feature type="domain" description="CusB-like beta-barrel" evidence="5">
    <location>
        <begin position="207"/>
        <end position="279"/>
    </location>
</feature>
<dbReference type="InterPro" id="IPR058625">
    <property type="entry name" value="MdtA-like_BSH"/>
</dbReference>
<accession>A0A2T5IUF9</accession>
<dbReference type="Pfam" id="PF25954">
    <property type="entry name" value="Beta-barrel_RND_2"/>
    <property type="match status" value="1"/>
</dbReference>